<accession>A0A1Y6FWY1</accession>
<evidence type="ECO:0000259" key="7">
    <source>
        <dbReference type="Pfam" id="PF04545"/>
    </source>
</evidence>
<keyword evidence="5" id="KW-0804">Transcription</keyword>
<protein>
    <submittedName>
        <fullName evidence="8">RNA polymerase sigma-70 factor, ECF subfamily</fullName>
    </submittedName>
</protein>
<dbReference type="Pfam" id="PF04545">
    <property type="entry name" value="Sigma70_r4"/>
    <property type="match status" value="1"/>
</dbReference>
<organism evidence="8 9">
    <name type="scientific">Pseudidiomarina planktonica</name>
    <dbReference type="NCBI Taxonomy" id="1323738"/>
    <lineage>
        <taxon>Bacteria</taxon>
        <taxon>Pseudomonadati</taxon>
        <taxon>Pseudomonadota</taxon>
        <taxon>Gammaproteobacteria</taxon>
        <taxon>Alteromonadales</taxon>
        <taxon>Idiomarinaceae</taxon>
        <taxon>Pseudidiomarina</taxon>
    </lineage>
</organism>
<dbReference type="AlphaFoldDB" id="A0A1Y6FWY1"/>
<keyword evidence="4" id="KW-0238">DNA-binding</keyword>
<dbReference type="PANTHER" id="PTHR43133:SF8">
    <property type="entry name" value="RNA POLYMERASE SIGMA FACTOR HI_1459-RELATED"/>
    <property type="match status" value="1"/>
</dbReference>
<dbReference type="NCBIfam" id="TIGR02937">
    <property type="entry name" value="sigma70-ECF"/>
    <property type="match status" value="1"/>
</dbReference>
<comment type="similarity">
    <text evidence="1">Belongs to the sigma-70 factor family. ECF subfamily.</text>
</comment>
<dbReference type="SUPFAM" id="SSF88659">
    <property type="entry name" value="Sigma3 and sigma4 domains of RNA polymerase sigma factors"/>
    <property type="match status" value="1"/>
</dbReference>
<keyword evidence="9" id="KW-1185">Reference proteome</keyword>
<dbReference type="InterPro" id="IPR007630">
    <property type="entry name" value="RNA_pol_sigma70_r4"/>
</dbReference>
<feature type="domain" description="RNA polymerase sigma-70 region 4" evidence="7">
    <location>
        <begin position="125"/>
        <end position="174"/>
    </location>
</feature>
<dbReference type="InterPro" id="IPR007627">
    <property type="entry name" value="RNA_pol_sigma70_r2"/>
</dbReference>
<name>A0A1Y6FWY1_9GAMM</name>
<dbReference type="Proteomes" id="UP000194450">
    <property type="component" value="Unassembled WGS sequence"/>
</dbReference>
<keyword evidence="2" id="KW-0805">Transcription regulation</keyword>
<dbReference type="RefSeq" id="WP_086435256.1">
    <property type="nucleotide sequence ID" value="NZ_FXWH01000003.1"/>
</dbReference>
<evidence type="ECO:0000313" key="8">
    <source>
        <dbReference type="EMBL" id="SMQ80348.1"/>
    </source>
</evidence>
<dbReference type="Pfam" id="PF04542">
    <property type="entry name" value="Sigma70_r2"/>
    <property type="match status" value="1"/>
</dbReference>
<dbReference type="Gene3D" id="1.10.10.10">
    <property type="entry name" value="Winged helix-like DNA-binding domain superfamily/Winged helix DNA-binding domain"/>
    <property type="match status" value="1"/>
</dbReference>
<dbReference type="CDD" id="cd06171">
    <property type="entry name" value="Sigma70_r4"/>
    <property type="match status" value="1"/>
</dbReference>
<sequence>MLATTDKALVAKALKNNKTAWLKLVKRYEGLVYNYALRMVSHPEDARDLMQDVFVSVFRGLASWRGDASFKTWLMIIANRRCIEFYRRRKDWGSSDELESVESSAGDHPDNVYQLHQQGRHLVAAMQELPEEQRLVVELKFYQHLTLDAIGQQLGVSTNTIKSRLYAAVDKLKQKLEVSA</sequence>
<keyword evidence="3" id="KW-0731">Sigma factor</keyword>
<evidence type="ECO:0000313" key="9">
    <source>
        <dbReference type="Proteomes" id="UP000194450"/>
    </source>
</evidence>
<feature type="domain" description="RNA polymerase sigma-70 region 2" evidence="6">
    <location>
        <begin position="24"/>
        <end position="90"/>
    </location>
</feature>
<evidence type="ECO:0000256" key="2">
    <source>
        <dbReference type="ARBA" id="ARBA00023015"/>
    </source>
</evidence>
<dbReference type="PANTHER" id="PTHR43133">
    <property type="entry name" value="RNA POLYMERASE ECF-TYPE SIGMA FACTO"/>
    <property type="match status" value="1"/>
</dbReference>
<proteinExistence type="inferred from homology"/>
<evidence type="ECO:0000259" key="6">
    <source>
        <dbReference type="Pfam" id="PF04542"/>
    </source>
</evidence>
<dbReference type="InterPro" id="IPR013325">
    <property type="entry name" value="RNA_pol_sigma_r2"/>
</dbReference>
<dbReference type="Gene3D" id="1.10.1740.10">
    <property type="match status" value="1"/>
</dbReference>
<dbReference type="OrthoDB" id="9784272at2"/>
<dbReference type="GO" id="GO:0016987">
    <property type="term" value="F:sigma factor activity"/>
    <property type="evidence" value="ECO:0007669"/>
    <property type="project" value="UniProtKB-KW"/>
</dbReference>
<dbReference type="SUPFAM" id="SSF88946">
    <property type="entry name" value="Sigma2 domain of RNA polymerase sigma factors"/>
    <property type="match status" value="1"/>
</dbReference>
<reference evidence="9" key="1">
    <citation type="submission" date="2017-04" db="EMBL/GenBank/DDBJ databases">
        <authorList>
            <person name="Varghese N."/>
            <person name="Submissions S."/>
        </authorList>
    </citation>
    <scope>NUCLEOTIDE SEQUENCE [LARGE SCALE GENOMIC DNA]</scope>
</reference>
<dbReference type="EMBL" id="FXWH01000003">
    <property type="protein sequence ID" value="SMQ80348.1"/>
    <property type="molecule type" value="Genomic_DNA"/>
</dbReference>
<dbReference type="GO" id="GO:0003677">
    <property type="term" value="F:DNA binding"/>
    <property type="evidence" value="ECO:0007669"/>
    <property type="project" value="UniProtKB-KW"/>
</dbReference>
<dbReference type="GO" id="GO:0006352">
    <property type="term" value="P:DNA-templated transcription initiation"/>
    <property type="evidence" value="ECO:0007669"/>
    <property type="project" value="InterPro"/>
</dbReference>
<dbReference type="InterPro" id="IPR039425">
    <property type="entry name" value="RNA_pol_sigma-70-like"/>
</dbReference>
<dbReference type="InterPro" id="IPR036388">
    <property type="entry name" value="WH-like_DNA-bd_sf"/>
</dbReference>
<gene>
    <name evidence="8" type="ORF">SAMN06297229_2115</name>
</gene>
<dbReference type="InterPro" id="IPR014284">
    <property type="entry name" value="RNA_pol_sigma-70_dom"/>
</dbReference>
<dbReference type="InterPro" id="IPR013324">
    <property type="entry name" value="RNA_pol_sigma_r3/r4-like"/>
</dbReference>
<evidence type="ECO:0000256" key="1">
    <source>
        <dbReference type="ARBA" id="ARBA00010641"/>
    </source>
</evidence>
<evidence type="ECO:0000256" key="4">
    <source>
        <dbReference type="ARBA" id="ARBA00023125"/>
    </source>
</evidence>
<evidence type="ECO:0000256" key="5">
    <source>
        <dbReference type="ARBA" id="ARBA00023163"/>
    </source>
</evidence>
<evidence type="ECO:0000256" key="3">
    <source>
        <dbReference type="ARBA" id="ARBA00023082"/>
    </source>
</evidence>